<name>A0AAD0ZEQ6_9PSED</name>
<feature type="region of interest" description="Disordered" evidence="1">
    <location>
        <begin position="14"/>
        <end position="107"/>
    </location>
</feature>
<dbReference type="InterPro" id="IPR028904">
    <property type="entry name" value="Tox-REase-5_dom"/>
</dbReference>
<feature type="domain" description="Tox-REase-5" evidence="2">
    <location>
        <begin position="136"/>
        <end position="221"/>
    </location>
</feature>
<evidence type="ECO:0000259" key="2">
    <source>
        <dbReference type="Pfam" id="PF15648"/>
    </source>
</evidence>
<proteinExistence type="predicted"/>
<dbReference type="AlphaFoldDB" id="A0AAD0ZEQ6"/>
<accession>A0AAD0ZEQ6</accession>
<gene>
    <name evidence="3" type="ORF">C4K07_3799</name>
</gene>
<dbReference type="Proteomes" id="UP000280455">
    <property type="component" value="Chromosome"/>
</dbReference>
<protein>
    <recommendedName>
        <fullName evidence="2">Tox-REase-5 domain-containing protein</fullName>
    </recommendedName>
</protein>
<organism evidence="3 4">
    <name type="scientific">Pseudomonas chlororaphis subsp. aureofaciens</name>
    <dbReference type="NCBI Taxonomy" id="587851"/>
    <lineage>
        <taxon>Bacteria</taxon>
        <taxon>Pseudomonadati</taxon>
        <taxon>Pseudomonadota</taxon>
        <taxon>Gammaproteobacteria</taxon>
        <taxon>Pseudomonadales</taxon>
        <taxon>Pseudomonadaceae</taxon>
        <taxon>Pseudomonas</taxon>
    </lineage>
</organism>
<evidence type="ECO:0000313" key="3">
    <source>
        <dbReference type="EMBL" id="AZE30581.1"/>
    </source>
</evidence>
<feature type="compositionally biased region" description="Basic and acidic residues" evidence="1">
    <location>
        <begin position="82"/>
        <end position="107"/>
    </location>
</feature>
<feature type="compositionally biased region" description="Pro residues" evidence="1">
    <location>
        <begin position="35"/>
        <end position="81"/>
    </location>
</feature>
<evidence type="ECO:0000256" key="1">
    <source>
        <dbReference type="SAM" id="MobiDB-lite"/>
    </source>
</evidence>
<sequence length="279" mass="32125">MTSFISGSVAQLAPPISGGLRMPLPRTGPRLPFDIPMPAPTRLPMPPPRPSPVPPPPPEVVPRPLPPPRPMPQPMPLPKPEALPKTDAPARTRDRTQEAERDCKRQKKDCVKCPPEDGHMYIPVNGKGHSMSDLSSRYQQWVTNFPFPWEWLWSGTDWDGFVKNRCTLQEAKANYEFFIFLGFKYPKAAKNVEKDLIVKAFKQADKAKPSPPVMLEWHFLQRVVYEYCSEKYEEGGLTNLKAYWNPMPGTKEHEEYQKVRRQEEKELEEFYKQNPDLMA</sequence>
<dbReference type="EMBL" id="CP027750">
    <property type="protein sequence ID" value="AZE30581.1"/>
    <property type="molecule type" value="Genomic_DNA"/>
</dbReference>
<evidence type="ECO:0000313" key="4">
    <source>
        <dbReference type="Proteomes" id="UP000280455"/>
    </source>
</evidence>
<reference evidence="3 4" key="1">
    <citation type="submission" date="2018-03" db="EMBL/GenBank/DDBJ databases">
        <title>Diversity of phytobeneficial traits revealed by whole-genome analysis of worldwide-isolated phenazine-producing Pseudomonas spp.</title>
        <authorList>
            <person name="Biessy A."/>
            <person name="Novinscak A."/>
            <person name="Blom J."/>
            <person name="Leger G."/>
            <person name="Thomashow L.S."/>
            <person name="Cazorla F.M."/>
            <person name="Josic D."/>
            <person name="Filion M."/>
        </authorList>
    </citation>
    <scope>NUCLEOTIDE SEQUENCE [LARGE SCALE GENOMIC DNA]</scope>
    <source>
        <strain evidence="3 4">ChPhzS24</strain>
    </source>
</reference>
<dbReference type="RefSeq" id="WP_269147507.1">
    <property type="nucleotide sequence ID" value="NZ_CP027719.1"/>
</dbReference>
<dbReference type="Pfam" id="PF15648">
    <property type="entry name" value="Tox-REase-5"/>
    <property type="match status" value="1"/>
</dbReference>